<comment type="caution">
    <text evidence="3">The sequence shown here is derived from an EMBL/GenBank/DDBJ whole genome shotgun (WGS) entry which is preliminary data.</text>
</comment>
<dbReference type="GO" id="GO:0048038">
    <property type="term" value="F:quinone binding"/>
    <property type="evidence" value="ECO:0007669"/>
    <property type="project" value="TreeGrafter"/>
</dbReference>
<dbReference type="Proteomes" id="UP000321685">
    <property type="component" value="Unassembled WGS sequence"/>
</dbReference>
<dbReference type="PROSITE" id="PS00061">
    <property type="entry name" value="ADH_SHORT"/>
    <property type="match status" value="1"/>
</dbReference>
<dbReference type="InterPro" id="IPR036291">
    <property type="entry name" value="NAD(P)-bd_dom_sf"/>
</dbReference>
<dbReference type="PANTHER" id="PTHR42760:SF122">
    <property type="entry name" value="NAD(P)-BINDING PROTEIN"/>
    <property type="match status" value="1"/>
</dbReference>
<keyword evidence="4" id="KW-1185">Reference proteome</keyword>
<dbReference type="PANTHER" id="PTHR42760">
    <property type="entry name" value="SHORT-CHAIN DEHYDROGENASES/REDUCTASES FAMILY MEMBER"/>
    <property type="match status" value="1"/>
</dbReference>
<sequence length="274" mass="28022">MTAPGLDAVLPHAEPNPRRLDGKIAIVTGGGSRGEGIGTGRAAAILFARHGAKVLVVDRDTAAAKATVDGIDSEGGEAVAFEADLTSAADCEAMAAAAVERWGRIDILDNNVGTEGAGTILQATDEDWDRVITVNLRTVVSASRAVIPVMADGGGGAIVNLSSISAIRPRGLTPYTTAKGGVIALTTAMAIDHAAQGIRVNAILPGPIYTPMVAAEGMDPSLRDKRRGASPLGIEGTGWDVGYTALFLVSDEARYITGTTLPVDGGVSVRSPDR</sequence>
<dbReference type="Pfam" id="PF13561">
    <property type="entry name" value="adh_short_C2"/>
    <property type="match status" value="1"/>
</dbReference>
<dbReference type="FunFam" id="3.40.50.720:FF:000084">
    <property type="entry name" value="Short-chain dehydrogenase reductase"/>
    <property type="match status" value="1"/>
</dbReference>
<evidence type="ECO:0000256" key="1">
    <source>
        <dbReference type="ARBA" id="ARBA00006484"/>
    </source>
</evidence>
<name>A0A511DAZ8_9PSEU</name>
<organism evidence="3 4">
    <name type="scientific">Pseudonocardia sulfidoxydans NBRC 16205</name>
    <dbReference type="NCBI Taxonomy" id="1223511"/>
    <lineage>
        <taxon>Bacteria</taxon>
        <taxon>Bacillati</taxon>
        <taxon>Actinomycetota</taxon>
        <taxon>Actinomycetes</taxon>
        <taxon>Pseudonocardiales</taxon>
        <taxon>Pseudonocardiaceae</taxon>
        <taxon>Pseudonocardia</taxon>
    </lineage>
</organism>
<dbReference type="PRINTS" id="PR00081">
    <property type="entry name" value="GDHRDH"/>
</dbReference>
<accession>A0A511DAZ8</accession>
<dbReference type="Gene3D" id="3.40.50.720">
    <property type="entry name" value="NAD(P)-binding Rossmann-like Domain"/>
    <property type="match status" value="1"/>
</dbReference>
<dbReference type="GO" id="GO:0006633">
    <property type="term" value="P:fatty acid biosynthetic process"/>
    <property type="evidence" value="ECO:0007669"/>
    <property type="project" value="TreeGrafter"/>
</dbReference>
<keyword evidence="2" id="KW-0560">Oxidoreductase</keyword>
<dbReference type="InterPro" id="IPR002347">
    <property type="entry name" value="SDR_fam"/>
</dbReference>
<comment type="similarity">
    <text evidence="1">Belongs to the short-chain dehydrogenases/reductases (SDR) family.</text>
</comment>
<evidence type="ECO:0000313" key="3">
    <source>
        <dbReference type="EMBL" id="GEL21971.1"/>
    </source>
</evidence>
<dbReference type="AlphaFoldDB" id="A0A511DAZ8"/>
<dbReference type="SUPFAM" id="SSF51735">
    <property type="entry name" value="NAD(P)-binding Rossmann-fold domains"/>
    <property type="match status" value="1"/>
</dbReference>
<dbReference type="EMBL" id="BJVJ01000005">
    <property type="protein sequence ID" value="GEL21971.1"/>
    <property type="molecule type" value="Genomic_DNA"/>
</dbReference>
<protein>
    <submittedName>
        <fullName evidence="3">Dehydrogenase</fullName>
    </submittedName>
</protein>
<dbReference type="CDD" id="cd05233">
    <property type="entry name" value="SDR_c"/>
    <property type="match status" value="1"/>
</dbReference>
<proteinExistence type="inferred from homology"/>
<dbReference type="PRINTS" id="PR00080">
    <property type="entry name" value="SDRFAMILY"/>
</dbReference>
<dbReference type="GO" id="GO:0016616">
    <property type="term" value="F:oxidoreductase activity, acting on the CH-OH group of donors, NAD or NADP as acceptor"/>
    <property type="evidence" value="ECO:0007669"/>
    <property type="project" value="TreeGrafter"/>
</dbReference>
<reference evidence="3 4" key="1">
    <citation type="submission" date="2019-07" db="EMBL/GenBank/DDBJ databases">
        <title>Whole genome shotgun sequence of Pseudonocardia sulfidoxydans NBRC 16205.</title>
        <authorList>
            <person name="Hosoyama A."/>
            <person name="Uohara A."/>
            <person name="Ohji S."/>
            <person name="Ichikawa N."/>
        </authorList>
    </citation>
    <scope>NUCLEOTIDE SEQUENCE [LARGE SCALE GENOMIC DNA]</scope>
    <source>
        <strain evidence="3 4">NBRC 16205</strain>
    </source>
</reference>
<dbReference type="InterPro" id="IPR020904">
    <property type="entry name" value="Sc_DH/Rdtase_CS"/>
</dbReference>
<evidence type="ECO:0000256" key="2">
    <source>
        <dbReference type="ARBA" id="ARBA00023002"/>
    </source>
</evidence>
<gene>
    <name evidence="3" type="ORF">PSU4_09250</name>
</gene>
<dbReference type="RefSeq" id="WP_147102679.1">
    <property type="nucleotide sequence ID" value="NZ_BJVJ01000005.1"/>
</dbReference>
<evidence type="ECO:0000313" key="4">
    <source>
        <dbReference type="Proteomes" id="UP000321685"/>
    </source>
</evidence>
<dbReference type="OrthoDB" id="3566316at2"/>